<evidence type="ECO:0000313" key="4">
    <source>
        <dbReference type="Proteomes" id="UP000039865"/>
    </source>
</evidence>
<feature type="domain" description="CLASP N-terminal" evidence="2">
    <location>
        <begin position="760"/>
        <end position="938"/>
    </location>
</feature>
<dbReference type="GO" id="GO:0000226">
    <property type="term" value="P:microtubule cytoskeleton organization"/>
    <property type="evidence" value="ECO:0007669"/>
    <property type="project" value="TreeGrafter"/>
</dbReference>
<dbReference type="PANTHER" id="PTHR21567:SF87">
    <property type="entry name" value="CRESCERIN-LIKE PROTEIN CHE-12"/>
    <property type="match status" value="1"/>
</dbReference>
<protein>
    <submittedName>
        <fullName evidence="3">Protein fam179b-like</fullName>
    </submittedName>
</protein>
<dbReference type="GO" id="GO:0008017">
    <property type="term" value="F:microtubule binding"/>
    <property type="evidence" value="ECO:0007669"/>
    <property type="project" value="TreeGrafter"/>
</dbReference>
<sequence>MRFNEVPCEELKNSLQKNTDHLKIFVLLLRQIQLQNASQIDEAVFESSMTKLNDVLQKFMQALPQEFWQNYMDEHLMEGLILNTAHEKGQIRKISRSCIANYVRQYKDLRPILLGFKEFGIVKNKNAYSKQCIILILPNLLNLDQSVISKDCQQFVDLLKQLYQIIQESDESEAELKKSTIKVISEMSKRFSQFDSIYSQVKNGSKFITPKKETPSKEERKVQQGTVAVHTKQKSQDLAFGFLDTLIYHRMLQQHNVQDKTKAFDECLSALITFKNQNQMKLSEMLQFLSNFFQVPLAKSVNIAKLTNMITYKLLDNNKVIRQEAQQYFQSIQKMTGLRSYAFMIINLFENFCNNQTNINTQNSLLDALLNITLSFSQKVKGRDDIDYHKLVETLDSVWEIDHKHQPKIIDILHILSGSLIGQQEIINESKNLFNNQFHSKLEEKLGVAKESYRRNTNGQLNVNSLSIPQFDKPESSQKKKQLILPNINHLQTHSPGKTNQSSVGSVSQSTLNHKKLIQNEYFSQKDAITTSHLQQTIDYDNETSSTISQMKHQPKRLITNRYDSQTITEKSHSPFTTTTMSSVSDRLQLLKKKSGPDVDNNSDQSSNFGNTTQTSRGSQKIIKESIDMQNSGGFEQNQIKVGKLQLDPSFFQQTNGSLSGSIDQFSTKISHHKPGSGFTTKSIKFMRGTVTSLGDGSNNGDTKQYLTIGELEPLVNCDLEWKMFLGDIKSDNWSRQFEACNILRRACKFHIKDIIYGGKGGSTQGLSKQIMETFHEVNQLVVKLVDSLRSTVSKQAMITMYEMFESLPKQLIEQDLDIIYQVLLKRSVDTNGFVAEEAEKTLISMCRAVSEQKMANALLQQKSSKSSVIRCQICRCLCVIIIKLKQSQHQKKLNPNKLSDNERNILSQIGQYMSDAAVEVRTQAKASIKQIVNLFDEKELKNQVMMSMGETFYNKVIEYIDNECV</sequence>
<dbReference type="InterPro" id="IPR011989">
    <property type="entry name" value="ARM-like"/>
</dbReference>
<feature type="compositionally biased region" description="Polar residues" evidence="1">
    <location>
        <begin position="600"/>
        <end position="619"/>
    </location>
</feature>
<dbReference type="Pfam" id="PF12348">
    <property type="entry name" value="CLASP_N"/>
    <property type="match status" value="1"/>
</dbReference>
<dbReference type="InterPro" id="IPR016024">
    <property type="entry name" value="ARM-type_fold"/>
</dbReference>
<dbReference type="InParanoid" id="A0A078A735"/>
<keyword evidence="4" id="KW-1185">Reference proteome</keyword>
<evidence type="ECO:0000313" key="3">
    <source>
        <dbReference type="EMBL" id="CDW78065.1"/>
    </source>
</evidence>
<reference evidence="3 4" key="1">
    <citation type="submission" date="2014-06" db="EMBL/GenBank/DDBJ databases">
        <authorList>
            <person name="Swart Estienne"/>
        </authorList>
    </citation>
    <scope>NUCLEOTIDE SEQUENCE [LARGE SCALE GENOMIC DNA]</scope>
    <source>
        <strain evidence="3 4">130c</strain>
    </source>
</reference>
<proteinExistence type="predicted"/>
<dbReference type="SUPFAM" id="SSF48371">
    <property type="entry name" value="ARM repeat"/>
    <property type="match status" value="2"/>
</dbReference>
<feature type="region of interest" description="Disordered" evidence="1">
    <location>
        <begin position="545"/>
        <end position="620"/>
    </location>
</feature>
<feature type="compositionally biased region" description="Polar residues" evidence="1">
    <location>
        <begin position="562"/>
        <end position="586"/>
    </location>
</feature>
<dbReference type="Proteomes" id="UP000039865">
    <property type="component" value="Unassembled WGS sequence"/>
</dbReference>
<evidence type="ECO:0000259" key="2">
    <source>
        <dbReference type="Pfam" id="PF12348"/>
    </source>
</evidence>
<dbReference type="AlphaFoldDB" id="A0A078A735"/>
<dbReference type="EMBL" id="CCKQ01006750">
    <property type="protein sequence ID" value="CDW78065.1"/>
    <property type="molecule type" value="Genomic_DNA"/>
</dbReference>
<gene>
    <name evidence="3" type="primary">Contig19401.g20571</name>
    <name evidence="3" type="ORF">STYLEM_7035</name>
</gene>
<dbReference type="OrthoDB" id="289498at2759"/>
<dbReference type="InterPro" id="IPR024395">
    <property type="entry name" value="CLASP_N_dom"/>
</dbReference>
<dbReference type="Gene3D" id="1.25.10.10">
    <property type="entry name" value="Leucine-rich Repeat Variant"/>
    <property type="match status" value="2"/>
</dbReference>
<dbReference type="GO" id="GO:0005881">
    <property type="term" value="C:cytoplasmic microtubule"/>
    <property type="evidence" value="ECO:0007669"/>
    <property type="project" value="TreeGrafter"/>
</dbReference>
<name>A0A078A735_STYLE</name>
<organism evidence="3 4">
    <name type="scientific">Stylonychia lemnae</name>
    <name type="common">Ciliate</name>
    <dbReference type="NCBI Taxonomy" id="5949"/>
    <lineage>
        <taxon>Eukaryota</taxon>
        <taxon>Sar</taxon>
        <taxon>Alveolata</taxon>
        <taxon>Ciliophora</taxon>
        <taxon>Intramacronucleata</taxon>
        <taxon>Spirotrichea</taxon>
        <taxon>Stichotrichia</taxon>
        <taxon>Sporadotrichida</taxon>
        <taxon>Oxytrichidae</taxon>
        <taxon>Stylonychinae</taxon>
        <taxon>Stylonychia</taxon>
    </lineage>
</organism>
<accession>A0A078A735</accession>
<dbReference type="PANTHER" id="PTHR21567">
    <property type="entry name" value="CLASP"/>
    <property type="match status" value="1"/>
</dbReference>
<evidence type="ECO:0000256" key="1">
    <source>
        <dbReference type="SAM" id="MobiDB-lite"/>
    </source>
</evidence>